<dbReference type="Gene3D" id="1.10.490.10">
    <property type="entry name" value="Globins"/>
    <property type="match status" value="1"/>
</dbReference>
<feature type="domain" description="CdaR GGDEF-like" evidence="4">
    <location>
        <begin position="217"/>
        <end position="314"/>
    </location>
</feature>
<keyword evidence="6" id="KW-1185">Reference proteome</keyword>
<dbReference type="PANTHER" id="PTHR33744:SF1">
    <property type="entry name" value="DNA-BINDING TRANSCRIPTIONAL ACTIVATOR ADER"/>
    <property type="match status" value="1"/>
</dbReference>
<evidence type="ECO:0000313" key="5">
    <source>
        <dbReference type="EMBL" id="ROR89658.1"/>
    </source>
</evidence>
<dbReference type="InterPro" id="IPR041522">
    <property type="entry name" value="CdaR_GGDEF"/>
</dbReference>
<dbReference type="GO" id="GO:0003677">
    <property type="term" value="F:DNA binding"/>
    <property type="evidence" value="ECO:0007669"/>
    <property type="project" value="UniProtKB-KW"/>
</dbReference>
<sequence>MPWFERDSSPAPWSELCGECERGQVISGGASRDPVLRAQVARAWALLLPRSDEVADAISDRLFEEDVEGYERLTPELRVEVRQSTRVHLRRGLEVLAEEDVAGGATVELWRETGRTRARQGVPMELVLNAYTMGSRVLWQALIETAADTAISETVLIEAGQAVWAALDVQYAVMIDGYREESRRLRRRDLQRQQSTLDALVAGRGGDPEFGAEVRTVLGLGVDAAIACVVALYDGALDEPLTAADDQLARLGVTSFWHVRTGVYFGLLAGPVLREPALVELFSSHARGRVGVAASPDGLAGFATAFQLATRAAETLPRGERRVVSVSDRLPEVLLAGSPEVLPLLRSQTLDPLLAQPEHHRRTLLRTLAAVLRHDGSAKHAAEELYCHRNTVIYRTKQIEQLTGCTLTDPRDKLMLELALMTVEPDPGRAEET</sequence>
<comment type="similarity">
    <text evidence="1">Belongs to the CdaR family.</text>
</comment>
<dbReference type="Pfam" id="PF14361">
    <property type="entry name" value="RsbRD_N"/>
    <property type="match status" value="1"/>
</dbReference>
<dbReference type="AlphaFoldDB" id="A0A3N2CQI6"/>
<name>A0A3N2CQI6_9ACTN</name>
<evidence type="ECO:0000313" key="6">
    <source>
        <dbReference type="Proteomes" id="UP000281738"/>
    </source>
</evidence>
<dbReference type="EMBL" id="RKHO01000001">
    <property type="protein sequence ID" value="ROR89658.1"/>
    <property type="molecule type" value="Genomic_DNA"/>
</dbReference>
<evidence type="ECO:0000259" key="3">
    <source>
        <dbReference type="Pfam" id="PF14361"/>
    </source>
</evidence>
<dbReference type="Proteomes" id="UP000281738">
    <property type="component" value="Unassembled WGS sequence"/>
</dbReference>
<feature type="domain" description="RsbT co-antagonist protein RsbRD N-terminal" evidence="3">
    <location>
        <begin position="52"/>
        <end position="192"/>
    </location>
</feature>
<dbReference type="InterPro" id="IPR042070">
    <property type="entry name" value="PucR_C-HTH_sf"/>
</dbReference>
<dbReference type="GO" id="GO:0019825">
    <property type="term" value="F:oxygen binding"/>
    <property type="evidence" value="ECO:0007669"/>
    <property type="project" value="InterPro"/>
</dbReference>
<evidence type="ECO:0000259" key="2">
    <source>
        <dbReference type="Pfam" id="PF13556"/>
    </source>
</evidence>
<reference evidence="5 6" key="1">
    <citation type="submission" date="2018-11" db="EMBL/GenBank/DDBJ databases">
        <title>Sequencing the genomes of 1000 actinobacteria strains.</title>
        <authorList>
            <person name="Klenk H.-P."/>
        </authorList>
    </citation>
    <scope>NUCLEOTIDE SEQUENCE [LARGE SCALE GENOMIC DNA]</scope>
    <source>
        <strain evidence="5 6">DSM 12652</strain>
    </source>
</reference>
<accession>A0A3N2CQI6</accession>
<gene>
    <name evidence="5" type="ORF">EDD33_0487</name>
</gene>
<dbReference type="InterPro" id="IPR051448">
    <property type="entry name" value="CdaR-like_regulators"/>
</dbReference>
<evidence type="ECO:0000256" key="1">
    <source>
        <dbReference type="ARBA" id="ARBA00006754"/>
    </source>
</evidence>
<dbReference type="OrthoDB" id="3190266at2"/>
<organism evidence="5 6">
    <name type="scientific">Nocardioides aurantiacus</name>
    <dbReference type="NCBI Taxonomy" id="86796"/>
    <lineage>
        <taxon>Bacteria</taxon>
        <taxon>Bacillati</taxon>
        <taxon>Actinomycetota</taxon>
        <taxon>Actinomycetes</taxon>
        <taxon>Propionibacteriales</taxon>
        <taxon>Nocardioidaceae</taxon>
        <taxon>Nocardioides</taxon>
    </lineage>
</organism>
<proteinExistence type="inferred from homology"/>
<dbReference type="Pfam" id="PF13556">
    <property type="entry name" value="HTH_30"/>
    <property type="match status" value="1"/>
</dbReference>
<dbReference type="InterPro" id="IPR025751">
    <property type="entry name" value="RsbRD_N_dom"/>
</dbReference>
<dbReference type="PANTHER" id="PTHR33744">
    <property type="entry name" value="CARBOHYDRATE DIACID REGULATOR"/>
    <property type="match status" value="1"/>
</dbReference>
<keyword evidence="5" id="KW-0238">DNA-binding</keyword>
<dbReference type="GO" id="GO:0020037">
    <property type="term" value="F:heme binding"/>
    <property type="evidence" value="ECO:0007669"/>
    <property type="project" value="InterPro"/>
</dbReference>
<feature type="domain" description="PucR C-terminal helix-turn-helix" evidence="2">
    <location>
        <begin position="364"/>
        <end position="420"/>
    </location>
</feature>
<dbReference type="Gene3D" id="1.10.10.2840">
    <property type="entry name" value="PucR C-terminal helix-turn-helix domain"/>
    <property type="match status" value="1"/>
</dbReference>
<protein>
    <submittedName>
        <fullName evidence="5">DNA-binding PucR family transcriptional regulator</fullName>
    </submittedName>
</protein>
<dbReference type="InterPro" id="IPR012292">
    <property type="entry name" value="Globin/Proto"/>
</dbReference>
<dbReference type="InterPro" id="IPR025736">
    <property type="entry name" value="PucR_C-HTH_dom"/>
</dbReference>
<dbReference type="Pfam" id="PF17853">
    <property type="entry name" value="GGDEF_2"/>
    <property type="match status" value="1"/>
</dbReference>
<comment type="caution">
    <text evidence="5">The sequence shown here is derived from an EMBL/GenBank/DDBJ whole genome shotgun (WGS) entry which is preliminary data.</text>
</comment>
<evidence type="ECO:0000259" key="4">
    <source>
        <dbReference type="Pfam" id="PF17853"/>
    </source>
</evidence>